<evidence type="ECO:0000313" key="1">
    <source>
        <dbReference type="EMBL" id="MBK4215638.1"/>
    </source>
</evidence>
<dbReference type="Gene3D" id="3.40.190.10">
    <property type="entry name" value="Periplasmic binding protein-like II"/>
    <property type="match status" value="1"/>
</dbReference>
<dbReference type="SUPFAM" id="SSF53850">
    <property type="entry name" value="Periplasmic binding protein-like II"/>
    <property type="match status" value="1"/>
</dbReference>
<gene>
    <name evidence="1" type="ORF">JJJ17_06850</name>
</gene>
<evidence type="ECO:0000313" key="2">
    <source>
        <dbReference type="Proteomes" id="UP000640485"/>
    </source>
</evidence>
<accession>A0A934SJL9</accession>
<proteinExistence type="predicted"/>
<protein>
    <submittedName>
        <fullName evidence="1">Transporter substrate-binding domain-containing protein</fullName>
    </submittedName>
</protein>
<sequence>MSLLHSASTEKLLLKLLLFLLLMALPLHIRADQIMVKRGEDSTTTNSSEKILIIGVREDAPPFSEGPVQPDRSNANLTVKSGPLRAAGYDGYMIYICDEVLKQMMIVDGNAPTLKEGEFKVVNVDELMRGTFLDDRIELLDGGEIDILCDPASINRERLREYAVSPPLFLTGISYLMREGDVEPQSICGVRKALIGVVGRTNAFQYGIEAILNSGAWARKRDVIIAAMRNTGGNRPTSCPDAGHQGAIWRATSHMELAEAFCKGEVTYYVGDLEIIQASVERFPGCRVTSGAQRFTTDRYAIFARMNYDRGENWKAIRIARFYELLNRGVIASDSLLDHAYDATFHGAPRSQILELFYWSMRGAR</sequence>
<dbReference type="AlphaFoldDB" id="A0A934SJL9"/>
<dbReference type="EMBL" id="JAEPRQ010000002">
    <property type="protein sequence ID" value="MBK4215638.1"/>
    <property type="molecule type" value="Genomic_DNA"/>
</dbReference>
<name>A0A934SJL9_9RHOB</name>
<keyword evidence="2" id="KW-1185">Reference proteome</keyword>
<organism evidence="1 2">
    <name type="scientific">Paracoccus caeni</name>
    <dbReference type="NCBI Taxonomy" id="657651"/>
    <lineage>
        <taxon>Bacteria</taxon>
        <taxon>Pseudomonadati</taxon>
        <taxon>Pseudomonadota</taxon>
        <taxon>Alphaproteobacteria</taxon>
        <taxon>Rhodobacterales</taxon>
        <taxon>Paracoccaceae</taxon>
        <taxon>Paracoccus</taxon>
    </lineage>
</organism>
<dbReference type="Proteomes" id="UP000640485">
    <property type="component" value="Unassembled WGS sequence"/>
</dbReference>
<comment type="caution">
    <text evidence="1">The sequence shown here is derived from an EMBL/GenBank/DDBJ whole genome shotgun (WGS) entry which is preliminary data.</text>
</comment>
<reference evidence="1" key="1">
    <citation type="submission" date="2021-01" db="EMBL/GenBank/DDBJ databases">
        <title>Paracoccus amoyensis sp. nov., isolated from the surface seawater along the coast of Xiamen Island, China.</title>
        <authorList>
            <person name="Lyu L."/>
        </authorList>
    </citation>
    <scope>NUCLEOTIDE SEQUENCE</scope>
    <source>
        <strain evidence="1">MJ17</strain>
    </source>
</reference>
<dbReference type="RefSeq" id="WP_200684895.1">
    <property type="nucleotide sequence ID" value="NZ_JAEPRQ010000002.1"/>
</dbReference>